<dbReference type="Proteomes" id="UP001157114">
    <property type="component" value="Unassembled WGS sequence"/>
</dbReference>
<evidence type="ECO:0000259" key="1">
    <source>
        <dbReference type="Pfam" id="PF08670"/>
    </source>
</evidence>
<dbReference type="Pfam" id="PF08670">
    <property type="entry name" value="MEKHLA"/>
    <property type="match status" value="1"/>
</dbReference>
<feature type="domain" description="MEKHLA" evidence="1">
    <location>
        <begin position="14"/>
        <end position="158"/>
    </location>
</feature>
<evidence type="ECO:0000313" key="3">
    <source>
        <dbReference type="Proteomes" id="UP001157114"/>
    </source>
</evidence>
<sequence length="160" mass="18038">MGKMPLTGVGATAEHSKLLADSYRRWTGRDLVPGESNGCGGGMDLSEKLFNAPQVILSHGTETDPVLNYGNQTALDLWEMDWEQLTSTPSRLTAEPMERAERDRFFTQVTAHGYVDDYTGIRISSTGRRFYIMNATVWNLVDEQGIYRGQAATFREYKYI</sequence>
<accession>A0ABQ6GGN1</accession>
<comment type="caution">
    <text evidence="2">The sequence shown here is derived from an EMBL/GenBank/DDBJ whole genome shotgun (WGS) entry which is preliminary data.</text>
</comment>
<organism evidence="2 3">
    <name type="scientific">Paenibacillus glycanilyticus</name>
    <dbReference type="NCBI Taxonomy" id="126569"/>
    <lineage>
        <taxon>Bacteria</taxon>
        <taxon>Bacillati</taxon>
        <taxon>Bacillota</taxon>
        <taxon>Bacilli</taxon>
        <taxon>Bacillales</taxon>
        <taxon>Paenibacillaceae</taxon>
        <taxon>Paenibacillus</taxon>
    </lineage>
</organism>
<dbReference type="InterPro" id="IPR013978">
    <property type="entry name" value="MEKHLA"/>
</dbReference>
<dbReference type="EMBL" id="BSSQ01000013">
    <property type="protein sequence ID" value="GLX68792.1"/>
    <property type="molecule type" value="Genomic_DNA"/>
</dbReference>
<proteinExistence type="predicted"/>
<gene>
    <name evidence="2" type="ORF">MU1_31370</name>
</gene>
<reference evidence="2 3" key="1">
    <citation type="submission" date="2023-03" db="EMBL/GenBank/DDBJ databases">
        <title>Draft genome sequence of the bacteria which degrade cell wall of Tricholomamatutake.</title>
        <authorList>
            <person name="Konishi Y."/>
            <person name="Fukuta Y."/>
            <person name="Shirasaka N."/>
        </authorList>
    </citation>
    <scope>NUCLEOTIDE SEQUENCE [LARGE SCALE GENOMIC DNA]</scope>
    <source>
        <strain evidence="3">mu1</strain>
    </source>
</reference>
<keyword evidence="3" id="KW-1185">Reference proteome</keyword>
<evidence type="ECO:0000313" key="2">
    <source>
        <dbReference type="EMBL" id="GLX68792.1"/>
    </source>
</evidence>
<protein>
    <submittedName>
        <fullName evidence="2">MEKHLA domain-containing protein</fullName>
    </submittedName>
</protein>
<name>A0ABQ6GGN1_9BACL</name>